<dbReference type="AlphaFoldDB" id="A0A7T5RJ70"/>
<evidence type="ECO:0000313" key="7">
    <source>
        <dbReference type="EMBL" id="QQG45142.1"/>
    </source>
</evidence>
<dbReference type="InterPro" id="IPR036188">
    <property type="entry name" value="FAD/NAD-bd_sf"/>
</dbReference>
<name>A0A7T5RJ70_9BACT</name>
<dbReference type="InterPro" id="IPR023753">
    <property type="entry name" value="FAD/NAD-binding_dom"/>
</dbReference>
<reference evidence="7 8" key="1">
    <citation type="submission" date="2020-07" db="EMBL/GenBank/DDBJ databases">
        <title>Huge and variable diversity of episymbiotic CPR bacteria and DPANN archaea in groundwater ecosystems.</title>
        <authorList>
            <person name="He C.Y."/>
            <person name="Keren R."/>
            <person name="Whittaker M."/>
            <person name="Farag I.F."/>
            <person name="Doudna J."/>
            <person name="Cate J.H.D."/>
            <person name="Banfield J.F."/>
        </authorList>
    </citation>
    <scope>NUCLEOTIDE SEQUENCE [LARGE SCALE GENOMIC DNA]</scope>
    <source>
        <strain evidence="7">NC_groundwater_541_Ag_S-0.1um_46_50</strain>
    </source>
</reference>
<gene>
    <name evidence="7" type="ORF">HYW89_04050</name>
</gene>
<dbReference type="PROSITE" id="PS00573">
    <property type="entry name" value="PYRIDINE_REDOX_2"/>
    <property type="match status" value="1"/>
</dbReference>
<evidence type="ECO:0000313" key="8">
    <source>
        <dbReference type="Proteomes" id="UP000595618"/>
    </source>
</evidence>
<evidence type="ECO:0000256" key="3">
    <source>
        <dbReference type="ARBA" id="ARBA00023002"/>
    </source>
</evidence>
<dbReference type="InterPro" id="IPR050097">
    <property type="entry name" value="Ferredoxin-NADP_redctase_2"/>
</dbReference>
<dbReference type="PRINTS" id="PR00368">
    <property type="entry name" value="FADPNR"/>
</dbReference>
<dbReference type="PANTHER" id="PTHR48105">
    <property type="entry name" value="THIOREDOXIN REDUCTASE 1-RELATED-RELATED"/>
    <property type="match status" value="1"/>
</dbReference>
<keyword evidence="1" id="KW-0285">Flavoprotein</keyword>
<dbReference type="GO" id="GO:0016668">
    <property type="term" value="F:oxidoreductase activity, acting on a sulfur group of donors, NAD(P) as acceptor"/>
    <property type="evidence" value="ECO:0007669"/>
    <property type="project" value="UniProtKB-ARBA"/>
</dbReference>
<protein>
    <submittedName>
        <fullName evidence="7">FAD-dependent oxidoreductase</fullName>
    </submittedName>
</protein>
<dbReference type="SUPFAM" id="SSF51905">
    <property type="entry name" value="FAD/NAD(P)-binding domain"/>
    <property type="match status" value="1"/>
</dbReference>
<evidence type="ECO:0000256" key="5">
    <source>
        <dbReference type="ARBA" id="ARBA00023284"/>
    </source>
</evidence>
<dbReference type="InterPro" id="IPR008255">
    <property type="entry name" value="Pyr_nucl-diS_OxRdtase_2_AS"/>
</dbReference>
<evidence type="ECO:0000256" key="1">
    <source>
        <dbReference type="ARBA" id="ARBA00022630"/>
    </source>
</evidence>
<dbReference type="EMBL" id="CP066690">
    <property type="protein sequence ID" value="QQG45142.1"/>
    <property type="molecule type" value="Genomic_DNA"/>
</dbReference>
<keyword evidence="4" id="KW-1015">Disulfide bond</keyword>
<accession>A0A7T5RJ70</accession>
<dbReference type="Pfam" id="PF07992">
    <property type="entry name" value="Pyr_redox_2"/>
    <property type="match status" value="1"/>
</dbReference>
<evidence type="ECO:0000256" key="2">
    <source>
        <dbReference type="ARBA" id="ARBA00022827"/>
    </source>
</evidence>
<keyword evidence="2" id="KW-0274">FAD</keyword>
<organism evidence="7 8">
    <name type="scientific">Candidatus Sungiibacteriota bacterium</name>
    <dbReference type="NCBI Taxonomy" id="2750080"/>
    <lineage>
        <taxon>Bacteria</taxon>
        <taxon>Candidatus Sungiibacteriota</taxon>
    </lineage>
</organism>
<sequence length="324" mass="34991">MLYDIVVIGGGPAGTAAAVYAARKKLKTLLITESFGGQSIVSDDIQNWIGEKHISGFDLAKKLEEHVRAYPDMVDVKVPEKVLEVKTSRCINGTRVCDFSIKTEQGNVYEGKTVILAAGARRRKLGVPGEEKLNGKGVAYCSTCDAPLFSGKKVAVIGGGNAGLEAAQDLFSYASEVYLFHRGEALKGDPVEQEEIKKNPKLREIILNAETLEILGDKFVTGLKYKNLKTGEEKTLEVDGVFVEIGSVPNSEIVKDLVELDQWGQVKIDAKHASTSQPGIFAAGDITDDPYKQNNISAGDAVKAALAAYAYLQKREKQSPAAEN</sequence>
<keyword evidence="3" id="KW-0560">Oxidoreductase</keyword>
<evidence type="ECO:0000259" key="6">
    <source>
        <dbReference type="Pfam" id="PF07992"/>
    </source>
</evidence>
<keyword evidence="5" id="KW-0676">Redox-active center</keyword>
<dbReference type="Gene3D" id="3.50.50.60">
    <property type="entry name" value="FAD/NAD(P)-binding domain"/>
    <property type="match status" value="2"/>
</dbReference>
<dbReference type="PRINTS" id="PR00469">
    <property type="entry name" value="PNDRDTASEII"/>
</dbReference>
<evidence type="ECO:0000256" key="4">
    <source>
        <dbReference type="ARBA" id="ARBA00023157"/>
    </source>
</evidence>
<proteinExistence type="predicted"/>
<feature type="domain" description="FAD/NAD(P)-binding" evidence="6">
    <location>
        <begin position="3"/>
        <end position="293"/>
    </location>
</feature>
<dbReference type="Proteomes" id="UP000595618">
    <property type="component" value="Chromosome"/>
</dbReference>